<feature type="compositionally biased region" description="Basic residues" evidence="1">
    <location>
        <begin position="9"/>
        <end position="18"/>
    </location>
</feature>
<comment type="caution">
    <text evidence="2">The sequence shown here is derived from an EMBL/GenBank/DDBJ whole genome shotgun (WGS) entry which is preliminary data.</text>
</comment>
<evidence type="ECO:0000313" key="3">
    <source>
        <dbReference type="Proteomes" id="UP000542210"/>
    </source>
</evidence>
<dbReference type="AlphaFoldDB" id="A0A7W7G769"/>
<protein>
    <submittedName>
        <fullName evidence="2">Uncharacterized protein</fullName>
    </submittedName>
</protein>
<keyword evidence="3" id="KW-1185">Reference proteome</keyword>
<evidence type="ECO:0000256" key="1">
    <source>
        <dbReference type="SAM" id="MobiDB-lite"/>
    </source>
</evidence>
<proteinExistence type="predicted"/>
<accession>A0A7W7G769</accession>
<sequence>MSDPCEHRRGPRRARRAQTTRGRAYARAGYAASPARRGWFAHRCGVSRCHQVVVQARLSSEEMTWRGDD</sequence>
<reference evidence="2 3" key="1">
    <citation type="submission" date="2020-08" db="EMBL/GenBank/DDBJ databases">
        <title>Sequencing the genomes of 1000 actinobacteria strains.</title>
        <authorList>
            <person name="Klenk H.-P."/>
        </authorList>
    </citation>
    <scope>NUCLEOTIDE SEQUENCE [LARGE SCALE GENOMIC DNA]</scope>
    <source>
        <strain evidence="2 3">DSM 45784</strain>
    </source>
</reference>
<feature type="compositionally biased region" description="Low complexity" evidence="1">
    <location>
        <begin position="19"/>
        <end position="28"/>
    </location>
</feature>
<name>A0A7W7G769_9ACTN</name>
<gene>
    <name evidence="2" type="ORF">BJ982_000371</name>
</gene>
<feature type="region of interest" description="Disordered" evidence="1">
    <location>
        <begin position="1"/>
        <end position="28"/>
    </location>
</feature>
<evidence type="ECO:0000313" key="2">
    <source>
        <dbReference type="EMBL" id="MBB4698827.1"/>
    </source>
</evidence>
<organism evidence="2 3">
    <name type="scientific">Sphaerisporangium siamense</name>
    <dbReference type="NCBI Taxonomy" id="795645"/>
    <lineage>
        <taxon>Bacteria</taxon>
        <taxon>Bacillati</taxon>
        <taxon>Actinomycetota</taxon>
        <taxon>Actinomycetes</taxon>
        <taxon>Streptosporangiales</taxon>
        <taxon>Streptosporangiaceae</taxon>
        <taxon>Sphaerisporangium</taxon>
    </lineage>
</organism>
<dbReference type="EMBL" id="JACHND010000001">
    <property type="protein sequence ID" value="MBB4698827.1"/>
    <property type="molecule type" value="Genomic_DNA"/>
</dbReference>
<dbReference type="Proteomes" id="UP000542210">
    <property type="component" value="Unassembled WGS sequence"/>
</dbReference>
<dbReference type="RefSeq" id="WP_184875943.1">
    <property type="nucleotide sequence ID" value="NZ_BOOV01000042.1"/>
</dbReference>